<dbReference type="EMBL" id="CYSC01000003">
    <property type="protein sequence ID" value="CUH70260.1"/>
    <property type="molecule type" value="Genomic_DNA"/>
</dbReference>
<sequence length="209" mass="23311">MSTVLTIPEALPDLILAAPFSNRRKLVALAGPPASGKTTLAAELVQSLTERGHSAAVLPMDGFHLDNRLLSKLNLLHRKGSPKSFDASGLLRVLKALQSDEVVYFPLFDRKLDISIAGAGKVSDDCEIVIVEGNYLLFDAPIWRELVEYWDYSIYLNVHLDILETRLRKRWQFYNVRDDDVEKKITSNDLPNARLIIESALPANAVLTA</sequence>
<reference evidence="2 4" key="2">
    <citation type="submission" date="2015-09" db="EMBL/GenBank/DDBJ databases">
        <authorList>
            <person name="Rodrigo-Torres L."/>
            <person name="Arahal D.R."/>
        </authorList>
    </citation>
    <scope>NUCLEOTIDE SEQUENCE [LARGE SCALE GENOMIC DNA]</scope>
    <source>
        <strain evidence="2 4">CECT 5118</strain>
    </source>
</reference>
<dbReference type="PANTHER" id="PTHR10285">
    <property type="entry name" value="URIDINE KINASE"/>
    <property type="match status" value="1"/>
</dbReference>
<evidence type="ECO:0000259" key="1">
    <source>
        <dbReference type="Pfam" id="PF00485"/>
    </source>
</evidence>
<dbReference type="OrthoDB" id="1550976at2"/>
<dbReference type="EMBL" id="CYSB01000016">
    <property type="protein sequence ID" value="CUH64675.1"/>
    <property type="molecule type" value="Genomic_DNA"/>
</dbReference>
<dbReference type="Proteomes" id="UP000051086">
    <property type="component" value="Unassembled WGS sequence"/>
</dbReference>
<dbReference type="RefSeq" id="WP_058241619.1">
    <property type="nucleotide sequence ID" value="NZ_CYSB01000016.1"/>
</dbReference>
<organism evidence="3 5">
    <name type="scientific">Thalassovita autumnalis</name>
    <dbReference type="NCBI Taxonomy" id="2072972"/>
    <lineage>
        <taxon>Bacteria</taxon>
        <taxon>Pseudomonadati</taxon>
        <taxon>Pseudomonadota</taxon>
        <taxon>Alphaproteobacteria</taxon>
        <taxon>Rhodobacterales</taxon>
        <taxon>Roseobacteraceae</taxon>
        <taxon>Thalassovita</taxon>
    </lineage>
</organism>
<name>A0A0P1FZ05_9RHOB</name>
<keyword evidence="3" id="KW-0808">Transferase</keyword>
<dbReference type="InterPro" id="IPR006083">
    <property type="entry name" value="PRK/URK"/>
</dbReference>
<reference evidence="3 5" key="1">
    <citation type="submission" date="2015-09" db="EMBL/GenBank/DDBJ databases">
        <authorList>
            <consortium name="Swine Surveillance"/>
        </authorList>
    </citation>
    <scope>NUCLEOTIDE SEQUENCE [LARGE SCALE GENOMIC DNA]</scope>
    <source>
        <strain evidence="3 5">5120</strain>
    </source>
</reference>
<evidence type="ECO:0000313" key="4">
    <source>
        <dbReference type="Proteomes" id="UP000051086"/>
    </source>
</evidence>
<evidence type="ECO:0000313" key="5">
    <source>
        <dbReference type="Proteomes" id="UP000051887"/>
    </source>
</evidence>
<dbReference type="Pfam" id="PF00485">
    <property type="entry name" value="PRK"/>
    <property type="match status" value="1"/>
</dbReference>
<dbReference type="GO" id="GO:0004594">
    <property type="term" value="F:pantothenate kinase activity"/>
    <property type="evidence" value="ECO:0007669"/>
    <property type="project" value="UniProtKB-EC"/>
</dbReference>
<feature type="domain" description="Phosphoribulokinase/uridine kinase" evidence="1">
    <location>
        <begin position="27"/>
        <end position="162"/>
    </location>
</feature>
<dbReference type="EC" id="2.7.1.33" evidence="3"/>
<protein>
    <submittedName>
        <fullName evidence="3">Pantothenate kinase</fullName>
        <ecNumber evidence="3">2.7.1.33</ecNumber>
    </submittedName>
</protein>
<dbReference type="InterPro" id="IPR027417">
    <property type="entry name" value="P-loop_NTPase"/>
</dbReference>
<evidence type="ECO:0000313" key="2">
    <source>
        <dbReference type="EMBL" id="CUH64675.1"/>
    </source>
</evidence>
<dbReference type="GO" id="GO:0005524">
    <property type="term" value="F:ATP binding"/>
    <property type="evidence" value="ECO:0007669"/>
    <property type="project" value="InterPro"/>
</dbReference>
<keyword evidence="3" id="KW-0418">Kinase</keyword>
<dbReference type="Gene3D" id="3.40.50.300">
    <property type="entry name" value="P-loop containing nucleotide triphosphate hydrolases"/>
    <property type="match status" value="1"/>
</dbReference>
<proteinExistence type="predicted"/>
<dbReference type="Proteomes" id="UP000051887">
    <property type="component" value="Unassembled WGS sequence"/>
</dbReference>
<dbReference type="SUPFAM" id="SSF52540">
    <property type="entry name" value="P-loop containing nucleoside triphosphate hydrolases"/>
    <property type="match status" value="1"/>
</dbReference>
<keyword evidence="4" id="KW-1185">Reference proteome</keyword>
<gene>
    <name evidence="3" type="primary">coaA</name>
    <name evidence="2" type="ORF">TL5118_00973</name>
    <name evidence="3" type="ORF">TL5120_00033</name>
</gene>
<accession>A0A0P1FZ05</accession>
<evidence type="ECO:0000313" key="3">
    <source>
        <dbReference type="EMBL" id="CUH70260.1"/>
    </source>
</evidence>
<dbReference type="AlphaFoldDB" id="A0A0P1FZ05"/>